<dbReference type="STRING" id="158607.A0A2P5HMA3"/>
<comment type="caution">
    <text evidence="2">The sequence shown here is derived from an EMBL/GenBank/DDBJ whole genome shotgun (WGS) entry which is preliminary data.</text>
</comment>
<feature type="compositionally biased region" description="Polar residues" evidence="1">
    <location>
        <begin position="37"/>
        <end position="46"/>
    </location>
</feature>
<evidence type="ECO:0000313" key="3">
    <source>
        <dbReference type="Proteomes" id="UP000094444"/>
    </source>
</evidence>
<organism evidence="2 3">
    <name type="scientific">Diaporthe helianthi</name>
    <dbReference type="NCBI Taxonomy" id="158607"/>
    <lineage>
        <taxon>Eukaryota</taxon>
        <taxon>Fungi</taxon>
        <taxon>Dikarya</taxon>
        <taxon>Ascomycota</taxon>
        <taxon>Pezizomycotina</taxon>
        <taxon>Sordariomycetes</taxon>
        <taxon>Sordariomycetidae</taxon>
        <taxon>Diaporthales</taxon>
        <taxon>Diaporthaceae</taxon>
        <taxon>Diaporthe</taxon>
    </lineage>
</organism>
<feature type="compositionally biased region" description="Basic and acidic residues" evidence="1">
    <location>
        <begin position="145"/>
        <end position="154"/>
    </location>
</feature>
<feature type="compositionally biased region" description="Acidic residues" evidence="1">
    <location>
        <begin position="438"/>
        <end position="451"/>
    </location>
</feature>
<dbReference type="Proteomes" id="UP000094444">
    <property type="component" value="Unassembled WGS sequence"/>
</dbReference>
<evidence type="ECO:0000313" key="2">
    <source>
        <dbReference type="EMBL" id="POS71384.1"/>
    </source>
</evidence>
<feature type="compositionally biased region" description="Basic and acidic residues" evidence="1">
    <location>
        <begin position="166"/>
        <end position="178"/>
    </location>
</feature>
<feature type="region of interest" description="Disordered" evidence="1">
    <location>
        <begin position="577"/>
        <end position="616"/>
    </location>
</feature>
<gene>
    <name evidence="2" type="ORF">DHEL01_v210220</name>
</gene>
<name>A0A2P5HMA3_DIAHE</name>
<reference evidence="2" key="1">
    <citation type="submission" date="2017-09" db="EMBL/GenBank/DDBJ databases">
        <title>Polyketide synthases of a Diaporthe helianthi virulent isolate.</title>
        <authorList>
            <person name="Baroncelli R."/>
        </authorList>
    </citation>
    <scope>NUCLEOTIDE SEQUENCE [LARGE SCALE GENOMIC DNA]</scope>
    <source>
        <strain evidence="2">7/96</strain>
    </source>
</reference>
<feature type="region of interest" description="Disordered" evidence="1">
    <location>
        <begin position="488"/>
        <end position="527"/>
    </location>
</feature>
<feature type="compositionally biased region" description="Acidic residues" evidence="1">
    <location>
        <begin position="207"/>
        <end position="223"/>
    </location>
</feature>
<feature type="compositionally biased region" description="Polar residues" evidence="1">
    <location>
        <begin position="123"/>
        <end position="135"/>
    </location>
</feature>
<proteinExistence type="predicted"/>
<sequence length="692" mass="79391">MPKRRRTREIARQRLGETARVTGHDYFERSSKRSKPDFNSNGQNSAFEVLGQHLDERTARRVRREADKLSQTRQADAQTVSHRRGNVQLTGLEETGDGNGGSADEEEDDNGDADEVDHARITQAMNQARNPTVKPTINGIGSLRRNKEPRHTEGSSDIEEDDQEERDNGRSTTEHGETDGAPQAQNQRSRKGRDRPSQQADMRTSTPEEEESEVESSTEIDDQVAEDTAFVEAPQQGEETETVRVIIKSMGGIFRTLKHPAWTNLTHWDRDFASEENDDGQKTCKTRPGKDLLQEIQGLNNILEEATGVPEELSEDDYDITSAAIEYLRTRSAGIQQHLIRMDKIVDGICRQRLRPVPQTGDSRTTTQAVEKRKAMLRDLSQRLIPMLMITVNKACAICPSEDRRSRTSLHVDCFRLQFFLRPLAWADRLHKARERCLDEDSQTGADDPDEAGSKGQGWKEARKTFGTQLYALHYACRKAEREIRDKAAQAKRREREAEINRQNRERQHEQQREREAEEKRKQEEERMRCERQLQAFIKSTHDLRSRPDPLREMWVQSQERLHERSHAISTARAAQGGSLGFHGQSSAGAARHHRGPSRTAQAQPVYQSSDPFLDNYRARSDQTSDTNEAWSEEEEKALTKAIRYKQNYEVKSMAQKIERTEYEVAMKAAFLKQAYRDYYMEHGRPIPAWTL</sequence>
<dbReference type="AlphaFoldDB" id="A0A2P5HMA3"/>
<feature type="compositionally biased region" description="Basic and acidic residues" evidence="1">
    <location>
        <begin position="53"/>
        <end position="70"/>
    </location>
</feature>
<feature type="region of interest" description="Disordered" evidence="1">
    <location>
        <begin position="1"/>
        <end position="223"/>
    </location>
</feature>
<evidence type="ECO:0000256" key="1">
    <source>
        <dbReference type="SAM" id="MobiDB-lite"/>
    </source>
</evidence>
<dbReference type="OrthoDB" id="5236024at2759"/>
<feature type="compositionally biased region" description="Acidic residues" evidence="1">
    <location>
        <begin position="103"/>
        <end position="115"/>
    </location>
</feature>
<feature type="compositionally biased region" description="Acidic residues" evidence="1">
    <location>
        <begin position="156"/>
        <end position="165"/>
    </location>
</feature>
<accession>A0A2P5HMA3</accession>
<feature type="compositionally biased region" description="Polar residues" evidence="1">
    <location>
        <begin position="71"/>
        <end position="80"/>
    </location>
</feature>
<dbReference type="EMBL" id="MAVT02001285">
    <property type="protein sequence ID" value="POS71384.1"/>
    <property type="molecule type" value="Genomic_DNA"/>
</dbReference>
<keyword evidence="3" id="KW-1185">Reference proteome</keyword>
<feature type="compositionally biased region" description="Polar residues" evidence="1">
    <location>
        <begin position="599"/>
        <end position="611"/>
    </location>
</feature>
<feature type="compositionally biased region" description="Basic and acidic residues" evidence="1">
    <location>
        <begin position="8"/>
        <end position="36"/>
    </location>
</feature>
<dbReference type="InParanoid" id="A0A2P5HMA3"/>
<protein>
    <submittedName>
        <fullName evidence="2">Uncharacterized protein</fullName>
    </submittedName>
</protein>
<feature type="region of interest" description="Disordered" evidence="1">
    <location>
        <begin position="438"/>
        <end position="459"/>
    </location>
</feature>